<organism evidence="2 3">
    <name type="scientific">Saccharopolyspora elongata</name>
    <dbReference type="NCBI Taxonomy" id="2530387"/>
    <lineage>
        <taxon>Bacteria</taxon>
        <taxon>Bacillati</taxon>
        <taxon>Actinomycetota</taxon>
        <taxon>Actinomycetes</taxon>
        <taxon>Pseudonocardiales</taxon>
        <taxon>Pseudonocardiaceae</taxon>
        <taxon>Saccharopolyspora</taxon>
    </lineage>
</organism>
<feature type="region of interest" description="Disordered" evidence="1">
    <location>
        <begin position="167"/>
        <end position="186"/>
    </location>
</feature>
<dbReference type="AlphaFoldDB" id="A0A4R4Y0H8"/>
<comment type="caution">
    <text evidence="2">The sequence shown here is derived from an EMBL/GenBank/DDBJ whole genome shotgun (WGS) entry which is preliminary data.</text>
</comment>
<sequence length="254" mass="27626">MPWLGFVPSDVRAAPPPAVGRVATQLGVEVGAPAAAEAHRRLVHHRQPGGRIALGVQYGHLRASLAESYGGRSHVDMLQILDLEQALATADTLVAAAERLDNGEGVSGPAATHYIAAAQEFQAAYAGGFASKRQYKALLDNPRLQVFDHPEALLTCNHDPLKALCDPNRGKPGTRPRRTPSQDRCHSSCANISRTDTHIERIQAEVDRIDAEITDGLAPLPIRERLQQRQSALKEIIARHQVTRIHPDSSEEPQ</sequence>
<dbReference type="EMBL" id="SMKW01000093">
    <property type="protein sequence ID" value="TDD37721.1"/>
    <property type="molecule type" value="Genomic_DNA"/>
</dbReference>
<evidence type="ECO:0000313" key="3">
    <source>
        <dbReference type="Proteomes" id="UP000294947"/>
    </source>
</evidence>
<keyword evidence="3" id="KW-1185">Reference proteome</keyword>
<dbReference type="Proteomes" id="UP000294947">
    <property type="component" value="Unassembled WGS sequence"/>
</dbReference>
<evidence type="ECO:0000313" key="2">
    <source>
        <dbReference type="EMBL" id="TDD37721.1"/>
    </source>
</evidence>
<name>A0A4R4Y0H8_9PSEU</name>
<reference evidence="2 3" key="1">
    <citation type="submission" date="2019-03" db="EMBL/GenBank/DDBJ databases">
        <title>Draft genome sequences of novel Actinobacteria.</title>
        <authorList>
            <person name="Sahin N."/>
            <person name="Ay H."/>
            <person name="Saygin H."/>
        </authorList>
    </citation>
    <scope>NUCLEOTIDE SEQUENCE [LARGE SCALE GENOMIC DNA]</scope>
    <source>
        <strain evidence="2 3">7K502</strain>
    </source>
</reference>
<gene>
    <name evidence="2" type="ORF">E1288_40010</name>
</gene>
<proteinExistence type="predicted"/>
<accession>A0A4R4Y0H8</accession>
<evidence type="ECO:0000256" key="1">
    <source>
        <dbReference type="SAM" id="MobiDB-lite"/>
    </source>
</evidence>
<protein>
    <submittedName>
        <fullName evidence="2">Uncharacterized protein</fullName>
    </submittedName>
</protein>